<proteinExistence type="predicted"/>
<keyword evidence="1" id="KW-0732">Signal</keyword>
<protein>
    <submittedName>
        <fullName evidence="2">Uncharacterized protein</fullName>
    </submittedName>
</protein>
<feature type="chain" id="PRO_5040438400" evidence="1">
    <location>
        <begin position="21"/>
        <end position="136"/>
    </location>
</feature>
<dbReference type="GeneID" id="62161511"/>
<evidence type="ECO:0000256" key="1">
    <source>
        <dbReference type="SAM" id="SignalP"/>
    </source>
</evidence>
<dbReference type="AlphaFoldDB" id="A0A9P6I5Q0"/>
<gene>
    <name evidence="2" type="ORF">CkaCkLH20_05719</name>
</gene>
<dbReference type="RefSeq" id="XP_038746334.1">
    <property type="nucleotide sequence ID" value="XM_038888437.1"/>
</dbReference>
<dbReference type="Proteomes" id="UP000781932">
    <property type="component" value="Unassembled WGS sequence"/>
</dbReference>
<name>A0A9P6I5Q0_9PEZI</name>
<sequence>MRFSATALIAAVASLQPAMAAPTNIETNVEIDAAQLPSDLAFTGLPPLTPEWYFLLESILWLKREREAKEAAKAAEEEAAKSLFTASAALGEMDPSWKAPVVCGQPNPAGVECVDAATAWANIVTEVMGIVHDRED</sequence>
<dbReference type="EMBL" id="JAATWM020000016">
    <property type="protein sequence ID" value="KAF9876873.1"/>
    <property type="molecule type" value="Genomic_DNA"/>
</dbReference>
<evidence type="ECO:0000313" key="3">
    <source>
        <dbReference type="Proteomes" id="UP000781932"/>
    </source>
</evidence>
<accession>A0A9P6I5Q0</accession>
<feature type="signal peptide" evidence="1">
    <location>
        <begin position="1"/>
        <end position="20"/>
    </location>
</feature>
<evidence type="ECO:0000313" key="2">
    <source>
        <dbReference type="EMBL" id="KAF9876873.1"/>
    </source>
</evidence>
<reference evidence="2" key="1">
    <citation type="submission" date="2020-03" db="EMBL/GenBank/DDBJ databases">
        <authorList>
            <person name="He L."/>
        </authorList>
    </citation>
    <scope>NUCLEOTIDE SEQUENCE</scope>
    <source>
        <strain evidence="2">CkLH20</strain>
    </source>
</reference>
<comment type="caution">
    <text evidence="2">The sequence shown here is derived from an EMBL/GenBank/DDBJ whole genome shotgun (WGS) entry which is preliminary data.</text>
</comment>
<keyword evidence="3" id="KW-1185">Reference proteome</keyword>
<reference evidence="2" key="2">
    <citation type="submission" date="2020-11" db="EMBL/GenBank/DDBJ databases">
        <title>Whole genome sequencing of Colletotrichum sp.</title>
        <authorList>
            <person name="Li H."/>
        </authorList>
    </citation>
    <scope>NUCLEOTIDE SEQUENCE</scope>
    <source>
        <strain evidence="2">CkLH20</strain>
    </source>
</reference>
<organism evidence="2 3">
    <name type="scientific">Colletotrichum karsti</name>
    <dbReference type="NCBI Taxonomy" id="1095194"/>
    <lineage>
        <taxon>Eukaryota</taxon>
        <taxon>Fungi</taxon>
        <taxon>Dikarya</taxon>
        <taxon>Ascomycota</taxon>
        <taxon>Pezizomycotina</taxon>
        <taxon>Sordariomycetes</taxon>
        <taxon>Hypocreomycetidae</taxon>
        <taxon>Glomerellales</taxon>
        <taxon>Glomerellaceae</taxon>
        <taxon>Colletotrichum</taxon>
        <taxon>Colletotrichum boninense species complex</taxon>
    </lineage>
</organism>